<protein>
    <recommendedName>
        <fullName evidence="3">Transposase</fullName>
    </recommendedName>
</protein>
<gene>
    <name evidence="1" type="ORF">H8B21_03685</name>
</gene>
<keyword evidence="2" id="KW-1185">Reference proteome</keyword>
<evidence type="ECO:0008006" key="3">
    <source>
        <dbReference type="Google" id="ProtNLM"/>
    </source>
</evidence>
<evidence type="ECO:0000313" key="1">
    <source>
        <dbReference type="EMBL" id="MBD1420666.1"/>
    </source>
</evidence>
<organism evidence="1 2">
    <name type="scientific">Sphingobacterium chuzhouense</name>
    <dbReference type="NCBI Taxonomy" id="1742264"/>
    <lineage>
        <taxon>Bacteria</taxon>
        <taxon>Pseudomonadati</taxon>
        <taxon>Bacteroidota</taxon>
        <taxon>Sphingobacteriia</taxon>
        <taxon>Sphingobacteriales</taxon>
        <taxon>Sphingobacteriaceae</taxon>
        <taxon>Sphingobacterium</taxon>
    </lineage>
</organism>
<dbReference type="RefSeq" id="WP_190312413.1">
    <property type="nucleotide sequence ID" value="NZ_JACNYL010000001.1"/>
</dbReference>
<reference evidence="1 2" key="1">
    <citation type="submission" date="2020-08" db="EMBL/GenBank/DDBJ databases">
        <title>Sphingobacterium sp. DN00404 isolated from aquaculture water.</title>
        <authorList>
            <person name="Zhang M."/>
        </authorList>
    </citation>
    <scope>NUCLEOTIDE SEQUENCE [LARGE SCALE GENOMIC DNA]</scope>
    <source>
        <strain evidence="1 2">KCTC 42746</strain>
    </source>
</reference>
<proteinExistence type="predicted"/>
<dbReference type="Proteomes" id="UP000651112">
    <property type="component" value="Unassembled WGS sequence"/>
</dbReference>
<comment type="caution">
    <text evidence="1">The sequence shown here is derived from an EMBL/GenBank/DDBJ whole genome shotgun (WGS) entry which is preliminary data.</text>
</comment>
<accession>A0ABR7XND4</accession>
<dbReference type="EMBL" id="JACNYL010000001">
    <property type="protein sequence ID" value="MBD1420666.1"/>
    <property type="molecule type" value="Genomic_DNA"/>
</dbReference>
<sequence>MKKELTAREWELIESIRNYKKTYPPSVELEWYIMMLVDILLDKEQD</sequence>
<evidence type="ECO:0000313" key="2">
    <source>
        <dbReference type="Proteomes" id="UP000651112"/>
    </source>
</evidence>
<name>A0ABR7XND4_9SPHI</name>